<gene>
    <name evidence="1" type="ORF">TSPGSL018_20523</name>
</gene>
<dbReference type="EMBL" id="GBEZ01009259">
    <property type="protein sequence ID" value="JAC76317.1"/>
    <property type="molecule type" value="Transcribed_RNA"/>
</dbReference>
<name>A0A061RTW9_9CHLO</name>
<sequence length="39" mass="4349">LANRVSRVLAGALEQNITQVNKTQDRLQQYKPNNPGCPL</sequence>
<dbReference type="AlphaFoldDB" id="A0A061RTW9"/>
<feature type="non-terminal residue" evidence="1">
    <location>
        <position position="1"/>
    </location>
</feature>
<reference evidence="1" key="1">
    <citation type="submission" date="2014-05" db="EMBL/GenBank/DDBJ databases">
        <title>The transcriptome of the halophilic microalga Tetraselmis sp. GSL018 isolated from the Great Salt Lake, Utah.</title>
        <authorList>
            <person name="Jinkerson R.E."/>
            <person name="D'Adamo S."/>
            <person name="Posewitz M.C."/>
        </authorList>
    </citation>
    <scope>NUCLEOTIDE SEQUENCE</scope>
    <source>
        <strain evidence="1">GSL018</strain>
    </source>
</reference>
<proteinExistence type="predicted"/>
<accession>A0A061RTW9</accession>
<protein>
    <submittedName>
        <fullName evidence="1">Uncharacterized protein</fullName>
    </submittedName>
</protein>
<organism evidence="1">
    <name type="scientific">Tetraselmis sp. GSL018</name>
    <dbReference type="NCBI Taxonomy" id="582737"/>
    <lineage>
        <taxon>Eukaryota</taxon>
        <taxon>Viridiplantae</taxon>
        <taxon>Chlorophyta</taxon>
        <taxon>core chlorophytes</taxon>
        <taxon>Chlorodendrophyceae</taxon>
        <taxon>Chlorodendrales</taxon>
        <taxon>Chlorodendraceae</taxon>
        <taxon>Tetraselmis</taxon>
    </lineage>
</organism>
<evidence type="ECO:0000313" key="1">
    <source>
        <dbReference type="EMBL" id="JAC76317.1"/>
    </source>
</evidence>